<evidence type="ECO:0000313" key="3">
    <source>
        <dbReference type="Proteomes" id="UP001431926"/>
    </source>
</evidence>
<feature type="region of interest" description="Disordered" evidence="1">
    <location>
        <begin position="168"/>
        <end position="196"/>
    </location>
</feature>
<name>A0ABZ1ZC21_STRAQ</name>
<gene>
    <name evidence="2" type="ORF">OG367_07580</name>
</gene>
<protein>
    <recommendedName>
        <fullName evidence="4">Helix-turn-helix domain-containing protein</fullName>
    </recommendedName>
</protein>
<feature type="compositionally biased region" description="Basic and acidic residues" evidence="1">
    <location>
        <begin position="176"/>
        <end position="187"/>
    </location>
</feature>
<organism evidence="2 3">
    <name type="scientific">Streptomyces anulatus</name>
    <name type="common">Streptomyces chrysomallus</name>
    <dbReference type="NCBI Taxonomy" id="1892"/>
    <lineage>
        <taxon>Bacteria</taxon>
        <taxon>Bacillati</taxon>
        <taxon>Actinomycetota</taxon>
        <taxon>Actinomycetes</taxon>
        <taxon>Kitasatosporales</taxon>
        <taxon>Streptomycetaceae</taxon>
        <taxon>Streptomyces</taxon>
    </lineage>
</organism>
<dbReference type="EMBL" id="CP109491">
    <property type="protein sequence ID" value="WUX36103.1"/>
    <property type="molecule type" value="Genomic_DNA"/>
</dbReference>
<evidence type="ECO:0008006" key="4">
    <source>
        <dbReference type="Google" id="ProtNLM"/>
    </source>
</evidence>
<proteinExistence type="predicted"/>
<sequence>MISTLASWAGLAAESGGRPGPERSVPALARRLGEELPRIAAHPAAGEFSKEVHRLAAGARRVVSPGPAHRATVGTCVEPGCDGKLVATTGAGPGGLGEIRCDRDGAHSWTEYDWSRLRRRLAARSAARAGAAAGAPATRWLAPQDVSLLWRVPLGSVYRLASEQSWRRERRGGRSYYDEQDVRRTLDGRLTGPAPS</sequence>
<dbReference type="Proteomes" id="UP001431926">
    <property type="component" value="Chromosome"/>
</dbReference>
<keyword evidence="3" id="KW-1185">Reference proteome</keyword>
<evidence type="ECO:0000313" key="2">
    <source>
        <dbReference type="EMBL" id="WUX36103.1"/>
    </source>
</evidence>
<evidence type="ECO:0000256" key="1">
    <source>
        <dbReference type="SAM" id="MobiDB-lite"/>
    </source>
</evidence>
<reference evidence="2" key="1">
    <citation type="submission" date="2022-10" db="EMBL/GenBank/DDBJ databases">
        <title>The complete genomes of actinobacterial strains from the NBC collection.</title>
        <authorList>
            <person name="Joergensen T.S."/>
            <person name="Alvarez Arevalo M."/>
            <person name="Sterndorff E.B."/>
            <person name="Faurdal D."/>
            <person name="Vuksanovic O."/>
            <person name="Mourched A.-S."/>
            <person name="Charusanti P."/>
            <person name="Shaw S."/>
            <person name="Blin K."/>
            <person name="Weber T."/>
        </authorList>
    </citation>
    <scope>NUCLEOTIDE SEQUENCE</scope>
    <source>
        <strain evidence="2">NBC_01436</strain>
    </source>
</reference>
<dbReference type="RefSeq" id="WP_097962959.1">
    <property type="nucleotide sequence ID" value="NZ_CP108640.1"/>
</dbReference>
<accession>A0ABZ1ZC21</accession>